<sequence length="99" mass="10473">MVPQSRPGGFEARMGLGPGLDSHRPVPIFSDMFGPRNPPRCLGSALARWLGSASGADPQTPENGVRFHSRCQVPIAESGGSVIPGVRPPVLIQIHIHTS</sequence>
<keyword evidence="2" id="KW-1185">Reference proteome</keyword>
<proteinExistence type="predicted"/>
<evidence type="ECO:0000313" key="1">
    <source>
        <dbReference type="EMBL" id="RSH90796.1"/>
    </source>
</evidence>
<dbReference type="Proteomes" id="UP000279259">
    <property type="component" value="Unassembled WGS sequence"/>
</dbReference>
<organism evidence="1 2">
    <name type="scientific">Saitozyma podzolica</name>
    <dbReference type="NCBI Taxonomy" id="1890683"/>
    <lineage>
        <taxon>Eukaryota</taxon>
        <taxon>Fungi</taxon>
        <taxon>Dikarya</taxon>
        <taxon>Basidiomycota</taxon>
        <taxon>Agaricomycotina</taxon>
        <taxon>Tremellomycetes</taxon>
        <taxon>Tremellales</taxon>
        <taxon>Trimorphomycetaceae</taxon>
        <taxon>Saitozyma</taxon>
    </lineage>
</organism>
<evidence type="ECO:0000313" key="2">
    <source>
        <dbReference type="Proteomes" id="UP000279259"/>
    </source>
</evidence>
<accession>A0A427YI76</accession>
<protein>
    <submittedName>
        <fullName evidence="1">Uncharacterized protein</fullName>
    </submittedName>
</protein>
<comment type="caution">
    <text evidence="1">The sequence shown here is derived from an EMBL/GenBank/DDBJ whole genome shotgun (WGS) entry which is preliminary data.</text>
</comment>
<reference evidence="1 2" key="1">
    <citation type="submission" date="2018-11" db="EMBL/GenBank/DDBJ databases">
        <title>Genome sequence of Saitozyma podzolica DSM 27192.</title>
        <authorList>
            <person name="Aliyu H."/>
            <person name="Gorte O."/>
            <person name="Ochsenreither K."/>
        </authorList>
    </citation>
    <scope>NUCLEOTIDE SEQUENCE [LARGE SCALE GENOMIC DNA]</scope>
    <source>
        <strain evidence="1 2">DSM 27192</strain>
    </source>
</reference>
<dbReference type="AlphaFoldDB" id="A0A427YI76"/>
<gene>
    <name evidence="1" type="ORF">EHS25_009971</name>
</gene>
<name>A0A427YI76_9TREE</name>
<dbReference type="EMBL" id="RSCD01000009">
    <property type="protein sequence ID" value="RSH90796.1"/>
    <property type="molecule type" value="Genomic_DNA"/>
</dbReference>